<keyword evidence="3" id="KW-0804">Transcription</keyword>
<keyword evidence="2" id="KW-0238">DNA-binding</keyword>
<name>A0ABR8MV35_9BACL</name>
<accession>A0ABR8MV35</accession>
<evidence type="ECO:0000259" key="4">
    <source>
        <dbReference type="PROSITE" id="PS50995"/>
    </source>
</evidence>
<evidence type="ECO:0000256" key="2">
    <source>
        <dbReference type="ARBA" id="ARBA00023125"/>
    </source>
</evidence>
<dbReference type="PRINTS" id="PR00598">
    <property type="entry name" value="HTHMARR"/>
</dbReference>
<reference evidence="5 6" key="1">
    <citation type="submission" date="2020-09" db="EMBL/GenBank/DDBJ databases">
        <title>Paenibacillus sp. strain PR3 16S rRNA gene Genome sequencing and assembly.</title>
        <authorList>
            <person name="Kim J."/>
        </authorList>
    </citation>
    <scope>NUCLEOTIDE SEQUENCE [LARGE SCALE GENOMIC DNA]</scope>
    <source>
        <strain evidence="5 6">PR3</strain>
    </source>
</reference>
<dbReference type="PROSITE" id="PS50995">
    <property type="entry name" value="HTH_MARR_2"/>
    <property type="match status" value="1"/>
</dbReference>
<dbReference type="PANTHER" id="PTHR33164:SF64">
    <property type="entry name" value="TRANSCRIPTIONAL REGULATOR SLYA"/>
    <property type="match status" value="1"/>
</dbReference>
<dbReference type="InterPro" id="IPR039422">
    <property type="entry name" value="MarR/SlyA-like"/>
</dbReference>
<comment type="caution">
    <text evidence="5">The sequence shown here is derived from an EMBL/GenBank/DDBJ whole genome shotgun (WGS) entry which is preliminary data.</text>
</comment>
<evidence type="ECO:0000256" key="1">
    <source>
        <dbReference type="ARBA" id="ARBA00023015"/>
    </source>
</evidence>
<dbReference type="RefSeq" id="WP_191204116.1">
    <property type="nucleotide sequence ID" value="NZ_JACXZA010000003.1"/>
</dbReference>
<organism evidence="5 6">
    <name type="scientific">Paenibacillus terricola</name>
    <dbReference type="NCBI Taxonomy" id="2763503"/>
    <lineage>
        <taxon>Bacteria</taxon>
        <taxon>Bacillati</taxon>
        <taxon>Bacillota</taxon>
        <taxon>Bacilli</taxon>
        <taxon>Bacillales</taxon>
        <taxon>Paenibacillaceae</taxon>
        <taxon>Paenibacillus</taxon>
    </lineage>
</organism>
<dbReference type="Pfam" id="PF01047">
    <property type="entry name" value="MarR"/>
    <property type="match status" value="1"/>
</dbReference>
<dbReference type="EMBL" id="JACXZA010000003">
    <property type="protein sequence ID" value="MBD3919838.1"/>
    <property type="molecule type" value="Genomic_DNA"/>
</dbReference>
<dbReference type="Proteomes" id="UP000609346">
    <property type="component" value="Unassembled WGS sequence"/>
</dbReference>
<dbReference type="InterPro" id="IPR036388">
    <property type="entry name" value="WH-like_DNA-bd_sf"/>
</dbReference>
<protein>
    <submittedName>
        <fullName evidence="5">MarR family transcriptional regulator</fullName>
    </submittedName>
</protein>
<evidence type="ECO:0000313" key="5">
    <source>
        <dbReference type="EMBL" id="MBD3919838.1"/>
    </source>
</evidence>
<dbReference type="InterPro" id="IPR000835">
    <property type="entry name" value="HTH_MarR-typ"/>
</dbReference>
<dbReference type="SMART" id="SM00347">
    <property type="entry name" value="HTH_MARR"/>
    <property type="match status" value="1"/>
</dbReference>
<dbReference type="SUPFAM" id="SSF46785">
    <property type="entry name" value="Winged helix' DNA-binding domain"/>
    <property type="match status" value="1"/>
</dbReference>
<keyword evidence="6" id="KW-1185">Reference proteome</keyword>
<feature type="domain" description="HTH marR-type" evidence="4">
    <location>
        <begin position="4"/>
        <end position="136"/>
    </location>
</feature>
<evidence type="ECO:0000313" key="6">
    <source>
        <dbReference type="Proteomes" id="UP000609346"/>
    </source>
</evidence>
<sequence>MKLDHHVGFLLSKTLRQLNCLFNYEFNQYGITSEQWSILKKMYEQEGSSIKDLALGVGKDQANVTRILDVLEKRILVKRCTNPDDKRSTLVYFTDEGKDLAERLIPTDAKVHQIAVGGLSEQEIAQFAQLLAAINQNAQHYLTTARDT</sequence>
<gene>
    <name evidence="5" type="ORF">H8B09_13835</name>
</gene>
<dbReference type="Gene3D" id="1.10.10.10">
    <property type="entry name" value="Winged helix-like DNA-binding domain superfamily/Winged helix DNA-binding domain"/>
    <property type="match status" value="1"/>
</dbReference>
<proteinExistence type="predicted"/>
<evidence type="ECO:0000256" key="3">
    <source>
        <dbReference type="ARBA" id="ARBA00023163"/>
    </source>
</evidence>
<dbReference type="PANTHER" id="PTHR33164">
    <property type="entry name" value="TRANSCRIPTIONAL REGULATOR, MARR FAMILY"/>
    <property type="match status" value="1"/>
</dbReference>
<dbReference type="InterPro" id="IPR036390">
    <property type="entry name" value="WH_DNA-bd_sf"/>
</dbReference>
<keyword evidence="1" id="KW-0805">Transcription regulation</keyword>